<protein>
    <submittedName>
        <fullName evidence="1">Uncharacterized protein</fullName>
    </submittedName>
</protein>
<name>A0A937K427_9CLOT</name>
<evidence type="ECO:0000313" key="2">
    <source>
        <dbReference type="Proteomes" id="UP000623681"/>
    </source>
</evidence>
<gene>
    <name evidence="1" type="ORF">JK634_10400</name>
</gene>
<accession>A0A937K427</accession>
<dbReference type="AlphaFoldDB" id="A0A937K427"/>
<comment type="caution">
    <text evidence="1">The sequence shown here is derived from an EMBL/GenBank/DDBJ whole genome shotgun (WGS) entry which is preliminary data.</text>
</comment>
<dbReference type="Proteomes" id="UP000623681">
    <property type="component" value="Unassembled WGS sequence"/>
</dbReference>
<evidence type="ECO:0000313" key="1">
    <source>
        <dbReference type="EMBL" id="MBL4932217.1"/>
    </source>
</evidence>
<dbReference type="EMBL" id="JAESWA010000022">
    <property type="protein sequence ID" value="MBL4932217.1"/>
    <property type="molecule type" value="Genomic_DNA"/>
</dbReference>
<proteinExistence type="predicted"/>
<keyword evidence="2" id="KW-1185">Reference proteome</keyword>
<organism evidence="1 2">
    <name type="scientific">Clostridium paridis</name>
    <dbReference type="NCBI Taxonomy" id="2803863"/>
    <lineage>
        <taxon>Bacteria</taxon>
        <taxon>Bacillati</taxon>
        <taxon>Bacillota</taxon>
        <taxon>Clostridia</taxon>
        <taxon>Eubacteriales</taxon>
        <taxon>Clostridiaceae</taxon>
        <taxon>Clostridium</taxon>
    </lineage>
</organism>
<reference evidence="1" key="1">
    <citation type="submission" date="2021-01" db="EMBL/GenBank/DDBJ databases">
        <title>Genome public.</title>
        <authorList>
            <person name="Liu C."/>
            <person name="Sun Q."/>
        </authorList>
    </citation>
    <scope>NUCLEOTIDE SEQUENCE</scope>
    <source>
        <strain evidence="1">YIM B02565</strain>
    </source>
</reference>
<sequence>MPQLEEILKTSDKKCIRIVKQINEEYPIERYTVVRQLFYCSDCKNIIDKSILKVEFSEGISYEEEMFCSNCGSKLKKVIDYNEIKDIACPVCGLEALTYINNYSSWE</sequence>